<dbReference type="NCBIfam" id="NF047705">
    <property type="entry name" value="slr1659_superfam"/>
    <property type="match status" value="1"/>
</dbReference>
<sequence length="116" mass="13031">MQIKGEKYHVGYNPETSTIFCEGMLNLRGKDGYKDIANLFDQVVKQNHSAKITVDVRELEFLNSSGITTLGGFIIKLRKKGGICLTMKCSNSKAWQERSMIGLERLMPTGLALQFE</sequence>
<dbReference type="Proteomes" id="UP000663722">
    <property type="component" value="Chromosome"/>
</dbReference>
<accession>A0A975BKS5</accession>
<dbReference type="SUPFAM" id="SSF52091">
    <property type="entry name" value="SpoIIaa-like"/>
    <property type="match status" value="1"/>
</dbReference>
<dbReference type="AlphaFoldDB" id="A0A975BKS5"/>
<evidence type="ECO:0000313" key="2">
    <source>
        <dbReference type="Proteomes" id="UP000663722"/>
    </source>
</evidence>
<dbReference type="KEGG" id="dmm:dnm_032460"/>
<organism evidence="1 2">
    <name type="scientific">Desulfonema magnum</name>
    <dbReference type="NCBI Taxonomy" id="45655"/>
    <lineage>
        <taxon>Bacteria</taxon>
        <taxon>Pseudomonadati</taxon>
        <taxon>Thermodesulfobacteriota</taxon>
        <taxon>Desulfobacteria</taxon>
        <taxon>Desulfobacterales</taxon>
        <taxon>Desulfococcaceae</taxon>
        <taxon>Desulfonema</taxon>
    </lineage>
</organism>
<dbReference type="InterPro" id="IPR036513">
    <property type="entry name" value="STAS_dom_sf"/>
</dbReference>
<dbReference type="Gene3D" id="3.30.750.24">
    <property type="entry name" value="STAS domain"/>
    <property type="match status" value="1"/>
</dbReference>
<name>A0A975BKS5_9BACT</name>
<gene>
    <name evidence="1" type="ORF">dnm_032460</name>
</gene>
<reference evidence="1" key="1">
    <citation type="journal article" date="2021" name="Microb. Physiol.">
        <title>Proteogenomic Insights into the Physiology of Marine, Sulfate-Reducing, Filamentous Desulfonema limicola and Desulfonema magnum.</title>
        <authorList>
            <person name="Schnaars V."/>
            <person name="Wohlbrand L."/>
            <person name="Scheve S."/>
            <person name="Hinrichs C."/>
            <person name="Reinhardt R."/>
            <person name="Rabus R."/>
        </authorList>
    </citation>
    <scope>NUCLEOTIDE SEQUENCE</scope>
    <source>
        <strain evidence="1">4be13</strain>
    </source>
</reference>
<protein>
    <submittedName>
        <fullName evidence="1">STAS domain-containing protein</fullName>
    </submittedName>
</protein>
<dbReference type="EMBL" id="CP061800">
    <property type="protein sequence ID" value="QTA87216.1"/>
    <property type="molecule type" value="Genomic_DNA"/>
</dbReference>
<dbReference type="RefSeq" id="WP_207682510.1">
    <property type="nucleotide sequence ID" value="NZ_CP061800.1"/>
</dbReference>
<keyword evidence="2" id="KW-1185">Reference proteome</keyword>
<proteinExistence type="predicted"/>
<evidence type="ECO:0000313" key="1">
    <source>
        <dbReference type="EMBL" id="QTA87216.1"/>
    </source>
</evidence>